<keyword evidence="3" id="KW-1185">Reference proteome</keyword>
<feature type="compositionally biased region" description="Polar residues" evidence="1">
    <location>
        <begin position="164"/>
        <end position="192"/>
    </location>
</feature>
<dbReference type="STRING" id="1173020.Cha6605_2966"/>
<evidence type="ECO:0000313" key="2">
    <source>
        <dbReference type="EMBL" id="AFY93998.1"/>
    </source>
</evidence>
<dbReference type="EMBL" id="CP003600">
    <property type="protein sequence ID" value="AFY93998.1"/>
    <property type="molecule type" value="Genomic_DNA"/>
</dbReference>
<dbReference type="KEGG" id="cmp:Cha6605_2966"/>
<dbReference type="Proteomes" id="UP000010366">
    <property type="component" value="Chromosome"/>
</dbReference>
<reference evidence="2 3" key="1">
    <citation type="submission" date="2012-05" db="EMBL/GenBank/DDBJ databases">
        <title>Finished chromosome of genome of Chamaesiphon sp. PCC 6605.</title>
        <authorList>
            <consortium name="US DOE Joint Genome Institute"/>
            <person name="Gugger M."/>
            <person name="Coursin T."/>
            <person name="Rippka R."/>
            <person name="Tandeau De Marsac N."/>
            <person name="Huntemann M."/>
            <person name="Wei C.-L."/>
            <person name="Han J."/>
            <person name="Detter J.C."/>
            <person name="Han C."/>
            <person name="Tapia R."/>
            <person name="Chen A."/>
            <person name="Kyrpides N."/>
            <person name="Mavromatis K."/>
            <person name="Markowitz V."/>
            <person name="Szeto E."/>
            <person name="Ivanova N."/>
            <person name="Pagani I."/>
            <person name="Pati A."/>
            <person name="Goodwin L."/>
            <person name="Nordberg H.P."/>
            <person name="Cantor M.N."/>
            <person name="Hua S.X."/>
            <person name="Woyke T."/>
            <person name="Kerfeld C.A."/>
        </authorList>
    </citation>
    <scope>NUCLEOTIDE SEQUENCE [LARGE SCALE GENOMIC DNA]</scope>
    <source>
        <strain evidence="3">ATCC 27169 / PCC 6605</strain>
    </source>
</reference>
<dbReference type="HOGENOM" id="CLU_1029320_0_0_3"/>
<gene>
    <name evidence="2" type="ORF">Cha6605_2966</name>
</gene>
<evidence type="ECO:0000313" key="3">
    <source>
        <dbReference type="Proteomes" id="UP000010366"/>
    </source>
</evidence>
<evidence type="ECO:0000256" key="1">
    <source>
        <dbReference type="SAM" id="MobiDB-lite"/>
    </source>
</evidence>
<dbReference type="eggNOG" id="COG0178">
    <property type="taxonomic scope" value="Bacteria"/>
</dbReference>
<protein>
    <submittedName>
        <fullName evidence="2">Uncharacterized protein</fullName>
    </submittedName>
</protein>
<dbReference type="AlphaFoldDB" id="K9UH72"/>
<accession>K9UH72</accession>
<name>K9UH72_CHAP6</name>
<sequence length="270" mass="30427">MSHFHQNFITVVIDLYGLELDGHQVDTLVANWLKKYDNNWIIKAIVESLYRGRYKIVSVDNILKDWQRLGKPRYNFTPEYEREILQNLPAVVELPTTSDSPVQVSAEEPVQADFSVALPSRQDAKLLNPEESAPFQYHHYPSPVPPANPSGSDKAASEDRQLKLANTTKSVESSSNTEADSRSSGRSASTTHVDPAEIDTDREDRAEPDKVVAQPTKSKLFCTLKAIVDPKNRQASNCLLLPSIGIEKPDRMHIDRFKLPLENLTEQHQL</sequence>
<organism evidence="2 3">
    <name type="scientific">Chamaesiphon minutus (strain ATCC 27169 / PCC 6605)</name>
    <dbReference type="NCBI Taxonomy" id="1173020"/>
    <lineage>
        <taxon>Bacteria</taxon>
        <taxon>Bacillati</taxon>
        <taxon>Cyanobacteriota</taxon>
        <taxon>Cyanophyceae</taxon>
        <taxon>Gomontiellales</taxon>
        <taxon>Chamaesiphonaceae</taxon>
        <taxon>Chamaesiphon</taxon>
    </lineage>
</organism>
<feature type="region of interest" description="Disordered" evidence="1">
    <location>
        <begin position="134"/>
        <end position="213"/>
    </location>
</feature>
<proteinExistence type="predicted"/>